<feature type="chain" id="PRO_5018153256" description="DUF4220 domain-containing protein" evidence="1">
    <location>
        <begin position="17"/>
        <end position="354"/>
    </location>
</feature>
<dbReference type="Pfam" id="PF04578">
    <property type="entry name" value="DUF594"/>
    <property type="match status" value="1"/>
</dbReference>
<feature type="signal peptide" evidence="1">
    <location>
        <begin position="1"/>
        <end position="16"/>
    </location>
</feature>
<accession>A0A3L6S0B1</accession>
<dbReference type="AlphaFoldDB" id="A0A3L6S0B1"/>
<dbReference type="Pfam" id="PF13968">
    <property type="entry name" value="DUF4220"/>
    <property type="match status" value="1"/>
</dbReference>
<evidence type="ECO:0000259" key="2">
    <source>
        <dbReference type="Pfam" id="PF13968"/>
    </source>
</evidence>
<dbReference type="PANTHER" id="PTHR31325">
    <property type="entry name" value="OS01G0798800 PROTEIN-RELATED"/>
    <property type="match status" value="1"/>
</dbReference>
<evidence type="ECO:0000313" key="4">
    <source>
        <dbReference type="Proteomes" id="UP000275267"/>
    </source>
</evidence>
<comment type="caution">
    <text evidence="3">The sequence shown here is derived from an EMBL/GenBank/DDBJ whole genome shotgun (WGS) entry which is preliminary data.</text>
</comment>
<organism evidence="3 4">
    <name type="scientific">Panicum miliaceum</name>
    <name type="common">Proso millet</name>
    <name type="synonym">Broomcorn millet</name>
    <dbReference type="NCBI Taxonomy" id="4540"/>
    <lineage>
        <taxon>Eukaryota</taxon>
        <taxon>Viridiplantae</taxon>
        <taxon>Streptophyta</taxon>
        <taxon>Embryophyta</taxon>
        <taxon>Tracheophyta</taxon>
        <taxon>Spermatophyta</taxon>
        <taxon>Magnoliopsida</taxon>
        <taxon>Liliopsida</taxon>
        <taxon>Poales</taxon>
        <taxon>Poaceae</taxon>
        <taxon>PACMAD clade</taxon>
        <taxon>Panicoideae</taxon>
        <taxon>Panicodae</taxon>
        <taxon>Paniceae</taxon>
        <taxon>Panicinae</taxon>
        <taxon>Panicum</taxon>
        <taxon>Panicum sect. Panicum</taxon>
    </lineage>
</organism>
<feature type="domain" description="DUF4220" evidence="2">
    <location>
        <begin position="7"/>
        <end position="77"/>
    </location>
</feature>
<dbReference type="Proteomes" id="UP000275267">
    <property type="component" value="Unassembled WGS sequence"/>
</dbReference>
<proteinExistence type="predicted"/>
<dbReference type="InterPro" id="IPR007658">
    <property type="entry name" value="DUF594"/>
</dbReference>
<evidence type="ECO:0000313" key="3">
    <source>
        <dbReference type="EMBL" id="RLN12099.1"/>
    </source>
</evidence>
<dbReference type="InterPro" id="IPR025315">
    <property type="entry name" value="DUF4220"/>
</dbReference>
<dbReference type="STRING" id="4540.A0A3L6S0B1"/>
<sequence>MVPILQLIALVIITEGRDIASYICSNWTKVALICRTVNRASSHHFLHMPAKWVGLLLNCRCKLLNHWDGKMGQCSVLVTGPRTSLVVALSHLLRVPIPDRKRKVKVPEAVKVCIIDTLRRSINDNGRRLSNGTSSLRRIQGGESFVWACNGGDTCGSILVWHIATCIFDVKDPYRRDQERGSPPISYSHHKIAATHLSRYCAYLVTWCPELLPDDNDAWIKSLYKVVKKDAERALAGHALARSSSSSTPEEEYQKLVELLSANSKHEVLKKGVKLGKQLVETIDSEEMVWKLLAEFWSEMILYVALSDNLKGHSEAIARGGELITLLWALLFHAGIVSRPGEEDGAAATSAGAV</sequence>
<protein>
    <recommendedName>
        <fullName evidence="2">DUF4220 domain-containing protein</fullName>
    </recommendedName>
</protein>
<dbReference type="OrthoDB" id="687162at2759"/>
<dbReference type="EMBL" id="PQIB02000006">
    <property type="protein sequence ID" value="RLN12099.1"/>
    <property type="molecule type" value="Genomic_DNA"/>
</dbReference>
<keyword evidence="4" id="KW-1185">Reference proteome</keyword>
<evidence type="ECO:0000256" key="1">
    <source>
        <dbReference type="SAM" id="SignalP"/>
    </source>
</evidence>
<name>A0A3L6S0B1_PANMI</name>
<reference evidence="4" key="1">
    <citation type="journal article" date="2019" name="Nat. Commun.">
        <title>The genome of broomcorn millet.</title>
        <authorList>
            <person name="Zou C."/>
            <person name="Miki D."/>
            <person name="Li D."/>
            <person name="Tang Q."/>
            <person name="Xiao L."/>
            <person name="Rajput S."/>
            <person name="Deng P."/>
            <person name="Jia W."/>
            <person name="Huang R."/>
            <person name="Zhang M."/>
            <person name="Sun Y."/>
            <person name="Hu J."/>
            <person name="Fu X."/>
            <person name="Schnable P.S."/>
            <person name="Li F."/>
            <person name="Zhang H."/>
            <person name="Feng B."/>
            <person name="Zhu X."/>
            <person name="Liu R."/>
            <person name="Schnable J.C."/>
            <person name="Zhu J.-K."/>
            <person name="Zhang H."/>
        </authorList>
    </citation>
    <scope>NUCLEOTIDE SEQUENCE [LARGE SCALE GENOMIC DNA]</scope>
</reference>
<keyword evidence="1" id="KW-0732">Signal</keyword>
<gene>
    <name evidence="3" type="ORF">C2845_PM09G11620</name>
</gene>